<protein>
    <recommendedName>
        <fullName evidence="3">SMI1/KNR4 family protein</fullName>
    </recommendedName>
</protein>
<dbReference type="EMBL" id="JADPUN010000181">
    <property type="protein sequence ID" value="MBF9131129.1"/>
    <property type="molecule type" value="Genomic_DNA"/>
</dbReference>
<organism evidence="1 2">
    <name type="scientific">Plantactinospora alkalitolerans</name>
    <dbReference type="NCBI Taxonomy" id="2789879"/>
    <lineage>
        <taxon>Bacteria</taxon>
        <taxon>Bacillati</taxon>
        <taxon>Actinomycetota</taxon>
        <taxon>Actinomycetes</taxon>
        <taxon>Micromonosporales</taxon>
        <taxon>Micromonosporaceae</taxon>
        <taxon>Plantactinospora</taxon>
    </lineage>
</organism>
<keyword evidence="2" id="KW-1185">Reference proteome</keyword>
<comment type="caution">
    <text evidence="1">The sequence shown here is derived from an EMBL/GenBank/DDBJ whole genome shotgun (WGS) entry which is preliminary data.</text>
</comment>
<sequence>MPTLAFARLPAGCVPLGRIKPPLEKTDIWADYAHLSRGPGERGVKRPDGTKIHTWRLVEQLPFDALDAVRGTQPHPGYAAAWRDLSWLDLVPHDRVAALRQFLATWYADVPSKPYGPGRSDLAVPDPLREFYRAVAGRRALLGRWDEVFTSDRISADGPDGWYVFGADSQGCFHWLMEPTVPDPAVGYDDDRPVEPEPLSGFLLQFSLSEAAAATPVTATAAADPALIRLLTDRLQLVPLQPAGWLAGGTFHVAPGIVAAVSRYDSESFVTVGARHGAFLRPLRSVDLPWTHFDG</sequence>
<dbReference type="Proteomes" id="UP000638560">
    <property type="component" value="Unassembled WGS sequence"/>
</dbReference>
<gene>
    <name evidence="1" type="ORF">I0C86_19505</name>
</gene>
<evidence type="ECO:0000313" key="1">
    <source>
        <dbReference type="EMBL" id="MBF9131129.1"/>
    </source>
</evidence>
<reference evidence="1 2" key="1">
    <citation type="submission" date="2020-11" db="EMBL/GenBank/DDBJ databases">
        <title>A novel isolate from a Black sea contaminated sediment with potential to produce alkanes: Plantactinospora alkalitolerans sp. nov.</title>
        <authorList>
            <person name="Carro L."/>
            <person name="Veyisoglu A."/>
            <person name="Guven K."/>
            <person name="Schumann P."/>
            <person name="Klenk H.-P."/>
            <person name="Sahin N."/>
        </authorList>
    </citation>
    <scope>NUCLEOTIDE SEQUENCE [LARGE SCALE GENOMIC DNA]</scope>
    <source>
        <strain evidence="1 2">S1510</strain>
    </source>
</reference>
<evidence type="ECO:0000313" key="2">
    <source>
        <dbReference type="Proteomes" id="UP000638560"/>
    </source>
</evidence>
<dbReference type="RefSeq" id="WP_196202693.1">
    <property type="nucleotide sequence ID" value="NZ_JADPUN010000181.1"/>
</dbReference>
<proteinExistence type="predicted"/>
<name>A0ABS0GYG9_9ACTN</name>
<accession>A0ABS0GYG9</accession>
<evidence type="ECO:0008006" key="3">
    <source>
        <dbReference type="Google" id="ProtNLM"/>
    </source>
</evidence>